<dbReference type="AlphaFoldDB" id="K0T0C5"/>
<evidence type="ECO:0000313" key="1">
    <source>
        <dbReference type="EMBL" id="EJK71140.1"/>
    </source>
</evidence>
<keyword evidence="2" id="KW-1185">Reference proteome</keyword>
<protein>
    <submittedName>
        <fullName evidence="1">Uncharacterized protein</fullName>
    </submittedName>
</protein>
<proteinExistence type="predicted"/>
<dbReference type="Proteomes" id="UP000266841">
    <property type="component" value="Unassembled WGS sequence"/>
</dbReference>
<gene>
    <name evidence="1" type="ORF">THAOC_07449</name>
</gene>
<evidence type="ECO:0000313" key="2">
    <source>
        <dbReference type="Proteomes" id="UP000266841"/>
    </source>
</evidence>
<dbReference type="EMBL" id="AGNL01007592">
    <property type="protein sequence ID" value="EJK71140.1"/>
    <property type="molecule type" value="Genomic_DNA"/>
</dbReference>
<organism evidence="1 2">
    <name type="scientific">Thalassiosira oceanica</name>
    <name type="common">Marine diatom</name>
    <dbReference type="NCBI Taxonomy" id="159749"/>
    <lineage>
        <taxon>Eukaryota</taxon>
        <taxon>Sar</taxon>
        <taxon>Stramenopiles</taxon>
        <taxon>Ochrophyta</taxon>
        <taxon>Bacillariophyta</taxon>
        <taxon>Coscinodiscophyceae</taxon>
        <taxon>Thalassiosirophycidae</taxon>
        <taxon>Thalassiosirales</taxon>
        <taxon>Thalassiosiraceae</taxon>
        <taxon>Thalassiosira</taxon>
    </lineage>
</organism>
<comment type="caution">
    <text evidence="1">The sequence shown here is derived from an EMBL/GenBank/DDBJ whole genome shotgun (WGS) entry which is preliminary data.</text>
</comment>
<name>K0T0C5_THAOC</name>
<sequence>MVEGRIEVLGQGVTIFIFPAPPGPWPYFLLATLSRYLPSARYLYYIAKYSSYGIVGSISSTRPRRRPLAVAGGRRRTAVIATMTDDGSRNARNRTSVEDRVVQTFGLWSLFSGRKKAVGGEES</sequence>
<reference evidence="1 2" key="1">
    <citation type="journal article" date="2012" name="Genome Biol.">
        <title>Genome and low-iron response of an oceanic diatom adapted to chronic iron limitation.</title>
        <authorList>
            <person name="Lommer M."/>
            <person name="Specht M."/>
            <person name="Roy A.S."/>
            <person name="Kraemer L."/>
            <person name="Andreson R."/>
            <person name="Gutowska M.A."/>
            <person name="Wolf J."/>
            <person name="Bergner S.V."/>
            <person name="Schilhabel M.B."/>
            <person name="Klostermeier U.C."/>
            <person name="Beiko R.G."/>
            <person name="Rosenstiel P."/>
            <person name="Hippler M."/>
            <person name="Laroche J."/>
        </authorList>
    </citation>
    <scope>NUCLEOTIDE SEQUENCE [LARGE SCALE GENOMIC DNA]</scope>
    <source>
        <strain evidence="1 2">CCMP1005</strain>
    </source>
</reference>
<accession>K0T0C5</accession>